<feature type="repeat" description="TPR" evidence="1">
    <location>
        <begin position="4"/>
        <end position="37"/>
    </location>
</feature>
<sequence>MSTVNELREKAILFKREGKYDEAIQCYSDALKEDNSSFDALHTYYGLAKIAYLKDDPSYAIRAYLAAVHLELCHVEKDMAAGTMPEQLKEALRQIPQEAVVQLPHPAAGVLYFDRDKPRHVAHAFMDFNEEFLETEQNRKYAQAYKAQLRGDDSYEQVLAEQGITDEEVRAAEFQFYWPFGARFFMQNGIDWSRLSSTNVFEIYFESEERTIR</sequence>
<evidence type="ECO:0000313" key="3">
    <source>
        <dbReference type="Proteomes" id="UP000093199"/>
    </source>
</evidence>
<dbReference type="Proteomes" id="UP000093199">
    <property type="component" value="Unassembled WGS sequence"/>
</dbReference>
<dbReference type="InterPro" id="IPR019734">
    <property type="entry name" value="TPR_rpt"/>
</dbReference>
<keyword evidence="3" id="KW-1185">Reference proteome</keyword>
<name>A0A1C0YI90_9BACL</name>
<organism evidence="2 3">
    <name type="scientific">Caryophanon tenue</name>
    <dbReference type="NCBI Taxonomy" id="33978"/>
    <lineage>
        <taxon>Bacteria</taxon>
        <taxon>Bacillati</taxon>
        <taxon>Bacillota</taxon>
        <taxon>Bacilli</taxon>
        <taxon>Bacillales</taxon>
        <taxon>Caryophanaceae</taxon>
        <taxon>Caryophanon</taxon>
    </lineage>
</organism>
<dbReference type="PROSITE" id="PS50005">
    <property type="entry name" value="TPR"/>
    <property type="match status" value="1"/>
</dbReference>
<gene>
    <name evidence="2" type="ORF">A6M13_11900</name>
</gene>
<dbReference type="RefSeq" id="WP_066544051.1">
    <property type="nucleotide sequence ID" value="NZ_MASJ01000007.1"/>
</dbReference>
<dbReference type="SUPFAM" id="SSF48452">
    <property type="entry name" value="TPR-like"/>
    <property type="match status" value="1"/>
</dbReference>
<dbReference type="AlphaFoldDB" id="A0A1C0YI90"/>
<comment type="caution">
    <text evidence="2">The sequence shown here is derived from an EMBL/GenBank/DDBJ whole genome shotgun (WGS) entry which is preliminary data.</text>
</comment>
<accession>A0A1C0YI90</accession>
<keyword evidence="1" id="KW-0802">TPR repeat</keyword>
<protein>
    <submittedName>
        <fullName evidence="2">Uncharacterized protein</fullName>
    </submittedName>
</protein>
<evidence type="ECO:0000313" key="2">
    <source>
        <dbReference type="EMBL" id="OCS86895.1"/>
    </source>
</evidence>
<proteinExistence type="predicted"/>
<dbReference type="InterPro" id="IPR011990">
    <property type="entry name" value="TPR-like_helical_dom_sf"/>
</dbReference>
<reference evidence="2 3" key="1">
    <citation type="submission" date="2016-07" db="EMBL/GenBank/DDBJ databases">
        <title>Caryophanon tenue genome sequencing.</title>
        <authorList>
            <person name="Verma A."/>
            <person name="Pal Y."/>
            <person name="Krishnamurthi S."/>
        </authorList>
    </citation>
    <scope>NUCLEOTIDE SEQUENCE [LARGE SCALE GENOMIC DNA]</scope>
    <source>
        <strain evidence="2 3">DSM 14152</strain>
    </source>
</reference>
<dbReference type="EMBL" id="MASJ01000007">
    <property type="protein sequence ID" value="OCS86895.1"/>
    <property type="molecule type" value="Genomic_DNA"/>
</dbReference>
<evidence type="ECO:0000256" key="1">
    <source>
        <dbReference type="PROSITE-ProRule" id="PRU00339"/>
    </source>
</evidence>
<dbReference type="OrthoDB" id="2605795at2"/>
<dbReference type="Gene3D" id="1.25.40.10">
    <property type="entry name" value="Tetratricopeptide repeat domain"/>
    <property type="match status" value="1"/>
</dbReference>